<keyword evidence="2" id="KW-1185">Reference proteome</keyword>
<dbReference type="AlphaFoldDB" id="A0AAV1R6H6"/>
<gene>
    <name evidence="1" type="ORF">DCAF_LOCUS5654</name>
</gene>
<evidence type="ECO:0000313" key="2">
    <source>
        <dbReference type="Proteomes" id="UP001314170"/>
    </source>
</evidence>
<dbReference type="EMBL" id="CAWUPB010000871">
    <property type="protein sequence ID" value="CAK7327936.1"/>
    <property type="molecule type" value="Genomic_DNA"/>
</dbReference>
<dbReference type="Proteomes" id="UP001314170">
    <property type="component" value="Unassembled WGS sequence"/>
</dbReference>
<evidence type="ECO:0000313" key="1">
    <source>
        <dbReference type="EMBL" id="CAK7327936.1"/>
    </source>
</evidence>
<organism evidence="1 2">
    <name type="scientific">Dovyalis caffra</name>
    <dbReference type="NCBI Taxonomy" id="77055"/>
    <lineage>
        <taxon>Eukaryota</taxon>
        <taxon>Viridiplantae</taxon>
        <taxon>Streptophyta</taxon>
        <taxon>Embryophyta</taxon>
        <taxon>Tracheophyta</taxon>
        <taxon>Spermatophyta</taxon>
        <taxon>Magnoliopsida</taxon>
        <taxon>eudicotyledons</taxon>
        <taxon>Gunneridae</taxon>
        <taxon>Pentapetalae</taxon>
        <taxon>rosids</taxon>
        <taxon>fabids</taxon>
        <taxon>Malpighiales</taxon>
        <taxon>Salicaceae</taxon>
        <taxon>Flacourtieae</taxon>
        <taxon>Dovyalis</taxon>
    </lineage>
</organism>
<proteinExistence type="predicted"/>
<protein>
    <submittedName>
        <fullName evidence="1">Uncharacterized protein</fullName>
    </submittedName>
</protein>
<reference evidence="1 2" key="1">
    <citation type="submission" date="2024-01" db="EMBL/GenBank/DDBJ databases">
        <authorList>
            <person name="Waweru B."/>
        </authorList>
    </citation>
    <scope>NUCLEOTIDE SEQUENCE [LARGE SCALE GENOMIC DNA]</scope>
</reference>
<name>A0AAV1R6H6_9ROSI</name>
<accession>A0AAV1R6H6</accession>
<comment type="caution">
    <text evidence="1">The sequence shown here is derived from an EMBL/GenBank/DDBJ whole genome shotgun (WGS) entry which is preliminary data.</text>
</comment>
<sequence length="86" mass="9195">MVVMSHHFLGDSSVDAVAQINTESRLNIGDRAGSDVMVYSKSPDGTVGTHVKQQLVAFRRVFVPAESTTLLLIVLSSGAHTIVVET</sequence>